<dbReference type="PROSITE" id="PS51450">
    <property type="entry name" value="LRR"/>
    <property type="match status" value="1"/>
</dbReference>
<accession>A0A8C4YT31</accession>
<keyword evidence="4" id="KW-0812">Transmembrane</keyword>
<feature type="transmembrane region" description="Helical" evidence="4">
    <location>
        <begin position="540"/>
        <end position="559"/>
    </location>
</feature>
<dbReference type="InterPro" id="IPR050216">
    <property type="entry name" value="LRR_domain-containing"/>
</dbReference>
<evidence type="ECO:0000313" key="7">
    <source>
        <dbReference type="Proteomes" id="UP000694390"/>
    </source>
</evidence>
<keyword evidence="4" id="KW-0472">Membrane</keyword>
<dbReference type="SMART" id="SM00364">
    <property type="entry name" value="LRR_BAC"/>
    <property type="match status" value="2"/>
</dbReference>
<dbReference type="InterPro" id="IPR003591">
    <property type="entry name" value="Leu-rich_rpt_typical-subtyp"/>
</dbReference>
<gene>
    <name evidence="6" type="primary">LRCH4</name>
</gene>
<dbReference type="CDD" id="cd21273">
    <property type="entry name" value="CH_LRCH4"/>
    <property type="match status" value="1"/>
</dbReference>
<dbReference type="GO" id="GO:0005737">
    <property type="term" value="C:cytoplasm"/>
    <property type="evidence" value="ECO:0007669"/>
    <property type="project" value="TreeGrafter"/>
</dbReference>
<dbReference type="InterPro" id="IPR032675">
    <property type="entry name" value="LRR_dom_sf"/>
</dbReference>
<evidence type="ECO:0000256" key="2">
    <source>
        <dbReference type="ARBA" id="ARBA00022737"/>
    </source>
</evidence>
<dbReference type="Gene3D" id="1.10.418.10">
    <property type="entry name" value="Calponin-like domain"/>
    <property type="match status" value="1"/>
</dbReference>
<keyword evidence="7" id="KW-1185">Reference proteome</keyword>
<dbReference type="SUPFAM" id="SSF47576">
    <property type="entry name" value="Calponin-homology domain, CH-domain"/>
    <property type="match status" value="1"/>
</dbReference>
<evidence type="ECO:0000256" key="3">
    <source>
        <dbReference type="SAM" id="MobiDB-lite"/>
    </source>
</evidence>
<feature type="domain" description="Calponin-homology (CH)" evidence="5">
    <location>
        <begin position="409"/>
        <end position="522"/>
    </location>
</feature>
<dbReference type="AlphaFoldDB" id="A0A8C4YT31"/>
<dbReference type="OrthoDB" id="660555at2759"/>
<evidence type="ECO:0000313" key="6">
    <source>
        <dbReference type="Ensembl" id="ENSGEVP00005029386.1"/>
    </source>
</evidence>
<reference evidence="6" key="1">
    <citation type="submission" date="2025-08" db="UniProtKB">
        <authorList>
            <consortium name="Ensembl"/>
        </authorList>
    </citation>
    <scope>IDENTIFICATION</scope>
</reference>
<reference evidence="6" key="2">
    <citation type="submission" date="2025-09" db="UniProtKB">
        <authorList>
            <consortium name="Ensembl"/>
        </authorList>
    </citation>
    <scope>IDENTIFICATION</scope>
</reference>
<evidence type="ECO:0000256" key="4">
    <source>
        <dbReference type="SAM" id="Phobius"/>
    </source>
</evidence>
<dbReference type="GeneTree" id="ENSGT00940000158330"/>
<dbReference type="Pfam" id="PF13855">
    <property type="entry name" value="LRR_8"/>
    <property type="match status" value="1"/>
</dbReference>
<keyword evidence="4" id="KW-1133">Transmembrane helix</keyword>
<dbReference type="FunFam" id="3.80.10.10:FF:000067">
    <property type="entry name" value="Leucine-rich repeat and calponin homology domain-containing protein 4 isoform 1"/>
    <property type="match status" value="1"/>
</dbReference>
<feature type="compositionally biased region" description="Basic and acidic residues" evidence="3">
    <location>
        <begin position="225"/>
        <end position="243"/>
    </location>
</feature>
<feature type="compositionally biased region" description="Polar residues" evidence="3">
    <location>
        <begin position="311"/>
        <end position="330"/>
    </location>
</feature>
<evidence type="ECO:0000256" key="1">
    <source>
        <dbReference type="ARBA" id="ARBA00022614"/>
    </source>
</evidence>
<dbReference type="PROSITE" id="PS50021">
    <property type="entry name" value="CH"/>
    <property type="match status" value="1"/>
</dbReference>
<organism evidence="6 7">
    <name type="scientific">Gopherus evgoodei</name>
    <name type="common">Goodes thornscrub tortoise</name>
    <dbReference type="NCBI Taxonomy" id="1825980"/>
    <lineage>
        <taxon>Eukaryota</taxon>
        <taxon>Metazoa</taxon>
        <taxon>Chordata</taxon>
        <taxon>Craniata</taxon>
        <taxon>Vertebrata</taxon>
        <taxon>Euteleostomi</taxon>
        <taxon>Archelosauria</taxon>
        <taxon>Testudinata</taxon>
        <taxon>Testudines</taxon>
        <taxon>Cryptodira</taxon>
        <taxon>Durocryptodira</taxon>
        <taxon>Testudinoidea</taxon>
        <taxon>Testudinidae</taxon>
        <taxon>Gopherus</taxon>
    </lineage>
</organism>
<feature type="compositionally biased region" description="Polar residues" evidence="3">
    <location>
        <begin position="367"/>
        <end position="380"/>
    </location>
</feature>
<dbReference type="Ensembl" id="ENSGEVT00005030870.1">
    <property type="protein sequence ID" value="ENSGEVP00005029386.1"/>
    <property type="gene ID" value="ENSGEVG00005020569.1"/>
</dbReference>
<dbReference type="InterPro" id="IPR001715">
    <property type="entry name" value="CH_dom"/>
</dbReference>
<dbReference type="Pfam" id="PF00307">
    <property type="entry name" value="CH"/>
    <property type="match status" value="1"/>
</dbReference>
<name>A0A8C4YT31_9SAUR</name>
<protein>
    <recommendedName>
        <fullName evidence="5">Calponin-homology (CH) domain-containing protein</fullName>
    </recommendedName>
</protein>
<feature type="compositionally biased region" description="Polar residues" evidence="3">
    <location>
        <begin position="345"/>
        <end position="357"/>
    </location>
</feature>
<keyword evidence="2" id="KW-0677">Repeat</keyword>
<dbReference type="PANTHER" id="PTHR48051">
    <property type="match status" value="1"/>
</dbReference>
<proteinExistence type="predicted"/>
<dbReference type="PANTHER" id="PTHR48051:SF64">
    <property type="entry name" value="LEUCINE RICH REPEATS AND CALPONIN HOMOLOGY DOMAIN CONTAINING 4"/>
    <property type="match status" value="1"/>
</dbReference>
<dbReference type="SMART" id="SM00033">
    <property type="entry name" value="CH"/>
    <property type="match status" value="1"/>
</dbReference>
<dbReference type="SUPFAM" id="SSF52058">
    <property type="entry name" value="L domain-like"/>
    <property type="match status" value="1"/>
</dbReference>
<evidence type="ECO:0000259" key="5">
    <source>
        <dbReference type="PROSITE" id="PS50021"/>
    </source>
</evidence>
<dbReference type="SMART" id="SM00369">
    <property type="entry name" value="LRR_TYP"/>
    <property type="match status" value="3"/>
</dbReference>
<feature type="compositionally biased region" description="Basic and acidic residues" evidence="3">
    <location>
        <begin position="259"/>
        <end position="278"/>
    </location>
</feature>
<dbReference type="Gene3D" id="3.80.10.10">
    <property type="entry name" value="Ribonuclease Inhibitor"/>
    <property type="match status" value="1"/>
</dbReference>
<dbReference type="Proteomes" id="UP000694390">
    <property type="component" value="Unassembled WGS sequence"/>
</dbReference>
<sequence>MGSLSNLRQLDVSCNELQALPASMGRLESLRDLNLRRNQLTALPEELSELPLVRLDFSCNRVARIPVCYRHLRHLQTILLDNNPLQSPPAQICLKGKIHIFKYLNLEACSKTGPDLADFTRPTRPTGFGTCLSDEFYPGRQYGGLDSGFNSVDSGSKRWSGNESTDEFSDLSFRIAELVRDPRQLKEKQDRAANGELEQIDFIDTSVEEEEAAKLESSSHAVAPAEEKRRAERSLPHRADVGEKVPNSRPSPPQEEPPGEERRRPETLQIWQERERQQHALRSQALEKRDSLLRMGAKGSFGSAQGPAASNGPSESSSLPQRKPRTQVTEQPPGVLSPASPGQMPRQQESLPPQVSSPLAREPGSAQKPSSFLFRSSSRTAIKPGSACTPNDPTADPQHPLRLRASSHDLDEKDLTVQLRKAIESRLSVTLAEDLGDALANGAVLCQLVNHLRPRSVPFIHVPSPAVPKLNKVKCRKNVESFLEACRRMGVPEVALCSASDVLQGDAGRLRGTLRALLHPGAAEESPAAAHAAPALPGPLAGFALFYVSVMSLLFLAYCKLWGF</sequence>
<feature type="region of interest" description="Disordered" evidence="3">
    <location>
        <begin position="210"/>
        <end position="409"/>
    </location>
</feature>
<keyword evidence="1" id="KW-0433">Leucine-rich repeat</keyword>
<dbReference type="InterPro" id="IPR001611">
    <property type="entry name" value="Leu-rich_rpt"/>
</dbReference>
<dbReference type="InterPro" id="IPR036872">
    <property type="entry name" value="CH_dom_sf"/>
</dbReference>